<proteinExistence type="predicted"/>
<reference evidence="2" key="1">
    <citation type="submission" date="2022-07" db="EMBL/GenBank/DDBJ databases">
        <authorList>
            <person name="Macas J."/>
            <person name="Novak P."/>
            <person name="Neumann P."/>
        </authorList>
    </citation>
    <scope>NUCLEOTIDE SEQUENCE</scope>
</reference>
<sequence length="124" mass="14133">MLARETPPLQTPPGSSDTPVVRQGRKREGNQPESKARTTHPQPPHHGFSIYQTVRWPEKWGYRIQAKKITVSRNPPHRPHPRRAPATLGGVGEKEAERRPNSRRKKTQVQPHSSSPIYIPQTVF</sequence>
<evidence type="ECO:0000313" key="2">
    <source>
        <dbReference type="EMBL" id="CAH9102623.1"/>
    </source>
</evidence>
<evidence type="ECO:0000256" key="1">
    <source>
        <dbReference type="SAM" id="MobiDB-lite"/>
    </source>
</evidence>
<feature type="region of interest" description="Disordered" evidence="1">
    <location>
        <begin position="1"/>
        <end position="51"/>
    </location>
</feature>
<keyword evidence="3" id="KW-1185">Reference proteome</keyword>
<dbReference type="Proteomes" id="UP001152484">
    <property type="component" value="Unassembled WGS sequence"/>
</dbReference>
<protein>
    <submittedName>
        <fullName evidence="2">Uncharacterized protein</fullName>
    </submittedName>
</protein>
<organism evidence="2 3">
    <name type="scientific">Cuscuta europaea</name>
    <name type="common">European dodder</name>
    <dbReference type="NCBI Taxonomy" id="41803"/>
    <lineage>
        <taxon>Eukaryota</taxon>
        <taxon>Viridiplantae</taxon>
        <taxon>Streptophyta</taxon>
        <taxon>Embryophyta</taxon>
        <taxon>Tracheophyta</taxon>
        <taxon>Spermatophyta</taxon>
        <taxon>Magnoliopsida</taxon>
        <taxon>eudicotyledons</taxon>
        <taxon>Gunneridae</taxon>
        <taxon>Pentapetalae</taxon>
        <taxon>asterids</taxon>
        <taxon>lamiids</taxon>
        <taxon>Solanales</taxon>
        <taxon>Convolvulaceae</taxon>
        <taxon>Cuscuteae</taxon>
        <taxon>Cuscuta</taxon>
        <taxon>Cuscuta subgen. Cuscuta</taxon>
    </lineage>
</organism>
<feature type="region of interest" description="Disordered" evidence="1">
    <location>
        <begin position="67"/>
        <end position="124"/>
    </location>
</feature>
<dbReference type="AlphaFoldDB" id="A0A9P0ZH66"/>
<gene>
    <name evidence="2" type="ORF">CEURO_LOCUS15855</name>
</gene>
<evidence type="ECO:0000313" key="3">
    <source>
        <dbReference type="Proteomes" id="UP001152484"/>
    </source>
</evidence>
<accession>A0A9P0ZH66</accession>
<name>A0A9P0ZH66_CUSEU</name>
<comment type="caution">
    <text evidence="2">The sequence shown here is derived from an EMBL/GenBank/DDBJ whole genome shotgun (WGS) entry which is preliminary data.</text>
</comment>
<feature type="compositionally biased region" description="Basic and acidic residues" evidence="1">
    <location>
        <begin position="26"/>
        <end position="36"/>
    </location>
</feature>
<dbReference type="EMBL" id="CAMAPE010000041">
    <property type="protein sequence ID" value="CAH9102623.1"/>
    <property type="molecule type" value="Genomic_DNA"/>
</dbReference>